<evidence type="ECO:0000313" key="6">
    <source>
        <dbReference type="Proteomes" id="UP000000845"/>
    </source>
</evidence>
<name>D1AQS8_SEBTE</name>
<dbReference type="Gene3D" id="3.60.60.10">
    <property type="entry name" value="Penicillin V Acylase, Chain A"/>
    <property type="match status" value="1"/>
</dbReference>
<keyword evidence="3" id="KW-0472">Membrane</keyword>
<reference evidence="5 6" key="2">
    <citation type="journal article" date="2010" name="Stand. Genomic Sci.">
        <title>Complete genome sequence of Sebaldella termitidis type strain (NCTC 11300).</title>
        <authorList>
            <person name="Harmon-Smith M."/>
            <person name="Celia L."/>
            <person name="Chertkov O."/>
            <person name="Lapidus A."/>
            <person name="Copeland A."/>
            <person name="Glavina Del Rio T."/>
            <person name="Nolan M."/>
            <person name="Lucas S."/>
            <person name="Tice H."/>
            <person name="Cheng J.F."/>
            <person name="Han C."/>
            <person name="Detter J.C."/>
            <person name="Bruce D."/>
            <person name="Goodwin L."/>
            <person name="Pitluck S."/>
            <person name="Pati A."/>
            <person name="Liolios K."/>
            <person name="Ivanova N."/>
            <person name="Mavromatis K."/>
            <person name="Mikhailova N."/>
            <person name="Chen A."/>
            <person name="Palaniappan K."/>
            <person name="Land M."/>
            <person name="Hauser L."/>
            <person name="Chang Y.J."/>
            <person name="Jeffries C.D."/>
            <person name="Brettin T."/>
            <person name="Goker M."/>
            <person name="Beck B."/>
            <person name="Bristow J."/>
            <person name="Eisen J.A."/>
            <person name="Markowitz V."/>
            <person name="Hugenholtz P."/>
            <person name="Kyrpides N.C."/>
            <person name="Klenk H.P."/>
            <person name="Chen F."/>
        </authorList>
    </citation>
    <scope>NUCLEOTIDE SEQUENCE [LARGE SCALE GENOMIC DNA]</scope>
    <source>
        <strain evidence="6">ATCC 33386 / NCTC 11300</strain>
    </source>
</reference>
<evidence type="ECO:0000313" key="5">
    <source>
        <dbReference type="EMBL" id="ACZ10338.1"/>
    </source>
</evidence>
<dbReference type="PROSITE" id="PS51257">
    <property type="entry name" value="PROKAR_LIPOPROTEIN"/>
    <property type="match status" value="1"/>
</dbReference>
<organism evidence="5 6">
    <name type="scientific">Sebaldella termitidis (strain ATCC 33386 / NCTC 11300)</name>
    <dbReference type="NCBI Taxonomy" id="526218"/>
    <lineage>
        <taxon>Bacteria</taxon>
        <taxon>Fusobacteriati</taxon>
        <taxon>Fusobacteriota</taxon>
        <taxon>Fusobacteriia</taxon>
        <taxon>Fusobacteriales</taxon>
        <taxon>Leptotrichiaceae</taxon>
        <taxon>Sebaldella</taxon>
    </lineage>
</organism>
<dbReference type="PANTHER" id="PTHR35527">
    <property type="entry name" value="CHOLOYLGLYCINE HYDROLASE"/>
    <property type="match status" value="1"/>
</dbReference>
<dbReference type="InterPro" id="IPR029132">
    <property type="entry name" value="CBAH/NAAA_C"/>
</dbReference>
<dbReference type="HOGENOM" id="CLU_045206_0_1_0"/>
<dbReference type="GO" id="GO:0016787">
    <property type="term" value="F:hydrolase activity"/>
    <property type="evidence" value="ECO:0007669"/>
    <property type="project" value="UniProtKB-KW"/>
</dbReference>
<dbReference type="CDD" id="cd01902">
    <property type="entry name" value="Ntn_CGH"/>
    <property type="match status" value="1"/>
</dbReference>
<dbReference type="eggNOG" id="COG3049">
    <property type="taxonomic scope" value="Bacteria"/>
</dbReference>
<evidence type="ECO:0000259" key="4">
    <source>
        <dbReference type="Pfam" id="PF02275"/>
    </source>
</evidence>
<feature type="transmembrane region" description="Helical" evidence="3">
    <location>
        <begin position="7"/>
        <end position="29"/>
    </location>
</feature>
<reference evidence="6" key="1">
    <citation type="submission" date="2009-09" db="EMBL/GenBank/DDBJ databases">
        <title>The complete chromosome of Sebaldella termitidis ATCC 33386.</title>
        <authorList>
            <consortium name="US DOE Joint Genome Institute (JGI-PGF)"/>
            <person name="Lucas S."/>
            <person name="Copeland A."/>
            <person name="Lapidus A."/>
            <person name="Glavina del Rio T."/>
            <person name="Dalin E."/>
            <person name="Tice H."/>
            <person name="Bruce D."/>
            <person name="Goodwin L."/>
            <person name="Pitluck S."/>
            <person name="Kyrpides N."/>
            <person name="Mavromatis K."/>
            <person name="Ivanova N."/>
            <person name="Mikhailova N."/>
            <person name="Sims D."/>
            <person name="Meincke L."/>
            <person name="Brettin T."/>
            <person name="Detter J.C."/>
            <person name="Han C."/>
            <person name="Larimer F."/>
            <person name="Land M."/>
            <person name="Hauser L."/>
            <person name="Markowitz V."/>
            <person name="Cheng J.F."/>
            <person name="Hugenholtz P."/>
            <person name="Woyke T."/>
            <person name="Wu D."/>
            <person name="Eisen J.A."/>
        </authorList>
    </citation>
    <scope>NUCLEOTIDE SEQUENCE [LARGE SCALE GENOMIC DNA]</scope>
    <source>
        <strain evidence="6">ATCC 33386 / NCTC 11300</strain>
    </source>
</reference>
<dbReference type="RefSeq" id="WP_012862920.1">
    <property type="nucleotide sequence ID" value="NC_013517.1"/>
</dbReference>
<accession>D1AQS8</accession>
<gene>
    <name evidence="5" type="ordered locus">Sterm_3501</name>
</gene>
<evidence type="ECO:0000256" key="3">
    <source>
        <dbReference type="SAM" id="Phobius"/>
    </source>
</evidence>
<dbReference type="Proteomes" id="UP000000845">
    <property type="component" value="Chromosome"/>
</dbReference>
<keyword evidence="2 5" id="KW-0378">Hydrolase</keyword>
<dbReference type="InterPro" id="IPR052193">
    <property type="entry name" value="Peptidase_C59"/>
</dbReference>
<evidence type="ECO:0000256" key="2">
    <source>
        <dbReference type="ARBA" id="ARBA00022801"/>
    </source>
</evidence>
<protein>
    <submittedName>
        <fullName evidence="5">Choloylglycine hydrolase</fullName>
    </submittedName>
</protein>
<keyword evidence="3" id="KW-1133">Transmembrane helix</keyword>
<dbReference type="KEGG" id="str:Sterm_3501"/>
<sequence>MERIKKFSFLFFLFLFVSTIFYACTVIYWNKNPDKLIGRNMDWYTNVETEFWVLPRGIKRDGMVGKNSMKWESKYGSTIVFFEAPIDGMNEKGLTGHVLWLGEADFGKRNEKTQGMALGFWLQYYLDNFATVKEAVAFTKKTNFQLVDTEFEGRKVGVHLYLADESGDIAVIEYVNGKPVIYHGKEYVVMTNSPTYDKQIENLEQYKVFGGSKELPGSSEAADRFVRAMYYLENLPQPTDYEDGIAKIFSVTRNVSQPFRINNNPDRPDSSTTRWRSVIDITNKIYYFEATNSPNLVWLDMKKVNYEKGSDLMKVRIQPNDNIGNITAKLQKTEMYKIPLPN</sequence>
<dbReference type="PANTHER" id="PTHR35527:SF2">
    <property type="entry name" value="HYDROLASE"/>
    <property type="match status" value="1"/>
</dbReference>
<dbReference type="AlphaFoldDB" id="D1AQS8"/>
<dbReference type="InterPro" id="IPR029055">
    <property type="entry name" value="Ntn_hydrolases_N"/>
</dbReference>
<proteinExistence type="inferred from homology"/>
<comment type="similarity">
    <text evidence="1">Belongs to the peptidase C59 family.</text>
</comment>
<evidence type="ECO:0000256" key="1">
    <source>
        <dbReference type="ARBA" id="ARBA00006625"/>
    </source>
</evidence>
<keyword evidence="6" id="KW-1185">Reference proteome</keyword>
<dbReference type="SUPFAM" id="SSF56235">
    <property type="entry name" value="N-terminal nucleophile aminohydrolases (Ntn hydrolases)"/>
    <property type="match status" value="1"/>
</dbReference>
<feature type="domain" description="Choloylglycine hydrolase/NAAA C-terminal" evidence="4">
    <location>
        <begin position="24"/>
        <end position="306"/>
    </location>
</feature>
<dbReference type="Pfam" id="PF02275">
    <property type="entry name" value="CBAH"/>
    <property type="match status" value="1"/>
</dbReference>
<keyword evidence="3" id="KW-0812">Transmembrane</keyword>
<dbReference type="STRING" id="526218.Sterm_3501"/>
<dbReference type="EMBL" id="CP001739">
    <property type="protein sequence ID" value="ACZ10338.1"/>
    <property type="molecule type" value="Genomic_DNA"/>
</dbReference>